<evidence type="ECO:0000256" key="1">
    <source>
        <dbReference type="SAM" id="MobiDB-lite"/>
    </source>
</evidence>
<feature type="compositionally biased region" description="Low complexity" evidence="1">
    <location>
        <begin position="179"/>
        <end position="189"/>
    </location>
</feature>
<evidence type="ECO:0000256" key="2">
    <source>
        <dbReference type="SAM" id="Phobius"/>
    </source>
</evidence>
<feature type="transmembrane region" description="Helical" evidence="2">
    <location>
        <begin position="273"/>
        <end position="294"/>
    </location>
</feature>
<gene>
    <name evidence="3" type="ORF">RM844_17785</name>
</gene>
<evidence type="ECO:0000313" key="3">
    <source>
        <dbReference type="EMBL" id="MDT0268136.1"/>
    </source>
</evidence>
<feature type="transmembrane region" description="Helical" evidence="2">
    <location>
        <begin position="235"/>
        <end position="261"/>
    </location>
</feature>
<feature type="transmembrane region" description="Helical" evidence="2">
    <location>
        <begin position="314"/>
        <end position="332"/>
    </location>
</feature>
<keyword evidence="4" id="KW-1185">Reference proteome</keyword>
<feature type="compositionally biased region" description="Pro residues" evidence="1">
    <location>
        <begin position="127"/>
        <end position="145"/>
    </location>
</feature>
<evidence type="ECO:0008006" key="5">
    <source>
        <dbReference type="Google" id="ProtNLM"/>
    </source>
</evidence>
<dbReference type="EMBL" id="JAVREO010000010">
    <property type="protein sequence ID" value="MDT0268136.1"/>
    <property type="molecule type" value="Genomic_DNA"/>
</dbReference>
<name>A0ABU2JT19_9ACTN</name>
<dbReference type="Proteomes" id="UP001183410">
    <property type="component" value="Unassembled WGS sequence"/>
</dbReference>
<dbReference type="RefSeq" id="WP_311668228.1">
    <property type="nucleotide sequence ID" value="NZ_JAVREO010000010.1"/>
</dbReference>
<evidence type="ECO:0000313" key="4">
    <source>
        <dbReference type="Proteomes" id="UP001183410"/>
    </source>
</evidence>
<feature type="compositionally biased region" description="Pro residues" evidence="1">
    <location>
        <begin position="80"/>
        <end position="118"/>
    </location>
</feature>
<accession>A0ABU2JT19</accession>
<feature type="region of interest" description="Disordered" evidence="1">
    <location>
        <begin position="45"/>
        <end position="215"/>
    </location>
</feature>
<protein>
    <recommendedName>
        <fullName evidence="5">Integral membrane protein</fullName>
    </recommendedName>
</protein>
<keyword evidence="2" id="KW-0472">Membrane</keyword>
<keyword evidence="2" id="KW-0812">Transmembrane</keyword>
<comment type="caution">
    <text evidence="3">The sequence shown here is derived from an EMBL/GenBank/DDBJ whole genome shotgun (WGS) entry which is preliminary data.</text>
</comment>
<proteinExistence type="predicted"/>
<sequence>MGNDDEKLVFDYLSRVGDLAHGTDLSSTERARLVNRLRDEIGRQRADAAGGAGRGSVKRILGRMGRPEDVVAQATGGPVPSAPTPTPAPTPSPTPSARPAPTPAPSPTPARPEVPLPAPRESAAPEPGGPPLEPPPFGVGGPPPHGGIWREGEIAGFSGGIDIPELMHPSGLADPEPGPATEAELTAAEVEAERAAAERAGPQAPAEPAAPAPRRRTRLARAVLSGRRRGGIVELAGVVTLLAGAVAGSFYVLLLGWLLAYWSPRLSLRERQWATFGMPALLATGYAVWLIGRAGGYWGEQLAAGEPQQALADHWPMLLRLAAVASAAFLLYRARRPVKE</sequence>
<organism evidence="3 4">
    <name type="scientific">Streptomyces chisholmiae</name>
    <dbReference type="NCBI Taxonomy" id="3075540"/>
    <lineage>
        <taxon>Bacteria</taxon>
        <taxon>Bacillati</taxon>
        <taxon>Actinomycetota</taxon>
        <taxon>Actinomycetes</taxon>
        <taxon>Kitasatosporales</taxon>
        <taxon>Streptomycetaceae</taxon>
        <taxon>Streptomyces</taxon>
    </lineage>
</organism>
<reference evidence="4" key="1">
    <citation type="submission" date="2023-07" db="EMBL/GenBank/DDBJ databases">
        <title>30 novel species of actinomycetes from the DSMZ collection.</title>
        <authorList>
            <person name="Nouioui I."/>
        </authorList>
    </citation>
    <scope>NUCLEOTIDE SEQUENCE [LARGE SCALE GENOMIC DNA]</scope>
    <source>
        <strain evidence="4">DSM 44915</strain>
    </source>
</reference>
<keyword evidence="2" id="KW-1133">Transmembrane helix</keyword>
<feature type="compositionally biased region" description="Low complexity" evidence="1">
    <location>
        <begin position="198"/>
        <end position="209"/>
    </location>
</feature>